<dbReference type="GO" id="GO:0004585">
    <property type="term" value="F:ornithine carbamoyltransferase activity"/>
    <property type="evidence" value="ECO:0007669"/>
    <property type="project" value="UniProtKB-EC"/>
</dbReference>
<evidence type="ECO:0000313" key="5">
    <source>
        <dbReference type="EMBL" id="CAH0597658.1"/>
    </source>
</evidence>
<accession>A0A9P0FU55</accession>
<dbReference type="OrthoDB" id="10252326at2759"/>
<dbReference type="EMBL" id="LR824027">
    <property type="protein sequence ID" value="CAH0597658.1"/>
    <property type="molecule type" value="Genomic_DNA"/>
</dbReference>
<dbReference type="GO" id="GO:0016597">
    <property type="term" value="F:amino acid binding"/>
    <property type="evidence" value="ECO:0007669"/>
    <property type="project" value="InterPro"/>
</dbReference>
<reference evidence="5" key="1">
    <citation type="submission" date="2021-12" db="EMBL/GenBank/DDBJ databases">
        <authorList>
            <person name="King R."/>
        </authorList>
    </citation>
    <scope>NUCLEOTIDE SEQUENCE</scope>
</reference>
<evidence type="ECO:0000313" key="6">
    <source>
        <dbReference type="Proteomes" id="UP001154114"/>
    </source>
</evidence>
<proteinExistence type="inferred from homology"/>
<evidence type="ECO:0000256" key="2">
    <source>
        <dbReference type="ARBA" id="ARBA00013007"/>
    </source>
</evidence>
<sequence>MSKYLTKPVLYKAFPKIDLRKYLRNIVFLPRRYESRDECYEETTKHLICFRQWNEKMVNDILMSAMHLKCMYRDTHHQRLDILPSTKILLLQEVNEPILNLAVSKAASLLGAAEVNVTDALMWEKDYNGKIFSDMADVIFVCTKTHMCIQRFATRSTVPVLCVISRTHASLQALATIMSIMEEHGTIQGLNIAYVGAPHPVLNSYLLLCPMLGANIKFKCCCPNCPVSPLLMNASQELTAKTATQSVQCLKRELALHQACVVISGPSPANKEKIKDFSLCDEVITQCADKEWVFYHTCPRAEEVDDELFWGPNARTFNAFRNMQYIAAALMANAAQGLKFHY</sequence>
<dbReference type="Pfam" id="PF00185">
    <property type="entry name" value="OTCace"/>
    <property type="match status" value="1"/>
</dbReference>
<dbReference type="Proteomes" id="UP001154114">
    <property type="component" value="Chromosome 24"/>
</dbReference>
<evidence type="ECO:0000256" key="3">
    <source>
        <dbReference type="ARBA" id="ARBA00022679"/>
    </source>
</evidence>
<dbReference type="GO" id="GO:0042450">
    <property type="term" value="P:L-arginine biosynthetic process via ornithine"/>
    <property type="evidence" value="ECO:0007669"/>
    <property type="project" value="TreeGrafter"/>
</dbReference>
<dbReference type="PANTHER" id="PTHR45753:SF3">
    <property type="entry name" value="ORNITHINE TRANSCARBAMYLASE, MITOCHONDRIAL"/>
    <property type="match status" value="1"/>
</dbReference>
<dbReference type="SUPFAM" id="SSF53671">
    <property type="entry name" value="Aspartate/ornithine carbamoyltransferase"/>
    <property type="match status" value="1"/>
</dbReference>
<name>A0A9P0FU55_CHRIL</name>
<dbReference type="GO" id="GO:0019240">
    <property type="term" value="P:citrulline biosynthetic process"/>
    <property type="evidence" value="ECO:0007669"/>
    <property type="project" value="TreeGrafter"/>
</dbReference>
<keyword evidence="6" id="KW-1185">Reference proteome</keyword>
<dbReference type="InterPro" id="IPR006131">
    <property type="entry name" value="Asp_carbamoyltransf_Asp/Orn-bd"/>
</dbReference>
<gene>
    <name evidence="5" type="ORF">CINC_LOCUS7753</name>
</gene>
<keyword evidence="3" id="KW-0808">Transferase</keyword>
<organism evidence="5 6">
    <name type="scientific">Chrysodeixis includens</name>
    <name type="common">Soybean looper</name>
    <name type="synonym">Pseudoplusia includens</name>
    <dbReference type="NCBI Taxonomy" id="689277"/>
    <lineage>
        <taxon>Eukaryota</taxon>
        <taxon>Metazoa</taxon>
        <taxon>Ecdysozoa</taxon>
        <taxon>Arthropoda</taxon>
        <taxon>Hexapoda</taxon>
        <taxon>Insecta</taxon>
        <taxon>Pterygota</taxon>
        <taxon>Neoptera</taxon>
        <taxon>Endopterygota</taxon>
        <taxon>Lepidoptera</taxon>
        <taxon>Glossata</taxon>
        <taxon>Ditrysia</taxon>
        <taxon>Noctuoidea</taxon>
        <taxon>Noctuidae</taxon>
        <taxon>Plusiinae</taxon>
        <taxon>Chrysodeixis</taxon>
    </lineage>
</organism>
<dbReference type="EC" id="2.1.3.3" evidence="2"/>
<comment type="similarity">
    <text evidence="1">Belongs to the aspartate/ornithine carbamoyltransferase superfamily. OTCase family.</text>
</comment>
<dbReference type="Gene3D" id="3.40.50.1370">
    <property type="entry name" value="Aspartate/ornithine carbamoyltransferase"/>
    <property type="match status" value="2"/>
</dbReference>
<evidence type="ECO:0000256" key="1">
    <source>
        <dbReference type="ARBA" id="ARBA00007805"/>
    </source>
</evidence>
<dbReference type="PANTHER" id="PTHR45753">
    <property type="entry name" value="ORNITHINE CARBAMOYLTRANSFERASE, MITOCHONDRIAL"/>
    <property type="match status" value="1"/>
</dbReference>
<dbReference type="InterPro" id="IPR036901">
    <property type="entry name" value="Asp/Orn_carbamoylTrfase_sf"/>
</dbReference>
<evidence type="ECO:0000259" key="4">
    <source>
        <dbReference type="Pfam" id="PF00185"/>
    </source>
</evidence>
<protein>
    <recommendedName>
        <fullName evidence="2">ornithine carbamoyltransferase</fullName>
        <ecNumber evidence="2">2.1.3.3</ecNumber>
    </recommendedName>
</protein>
<dbReference type="AlphaFoldDB" id="A0A9P0FU55"/>
<feature type="domain" description="Aspartate/ornithine carbamoyltransferase Asp/Orn-binding" evidence="4">
    <location>
        <begin position="188"/>
        <end position="332"/>
    </location>
</feature>